<feature type="compositionally biased region" description="Polar residues" evidence="1">
    <location>
        <begin position="103"/>
        <end position="116"/>
    </location>
</feature>
<keyword evidence="3" id="KW-1185">Reference proteome</keyword>
<dbReference type="EMBL" id="NBSK02000002">
    <property type="protein sequence ID" value="KAJ0222299.1"/>
    <property type="molecule type" value="Genomic_DNA"/>
</dbReference>
<dbReference type="AlphaFoldDB" id="A0A9R1WEH9"/>
<evidence type="ECO:0008006" key="4">
    <source>
        <dbReference type="Google" id="ProtNLM"/>
    </source>
</evidence>
<organism evidence="2 3">
    <name type="scientific">Lactuca sativa</name>
    <name type="common">Garden lettuce</name>
    <dbReference type="NCBI Taxonomy" id="4236"/>
    <lineage>
        <taxon>Eukaryota</taxon>
        <taxon>Viridiplantae</taxon>
        <taxon>Streptophyta</taxon>
        <taxon>Embryophyta</taxon>
        <taxon>Tracheophyta</taxon>
        <taxon>Spermatophyta</taxon>
        <taxon>Magnoliopsida</taxon>
        <taxon>eudicotyledons</taxon>
        <taxon>Gunneridae</taxon>
        <taxon>Pentapetalae</taxon>
        <taxon>asterids</taxon>
        <taxon>campanulids</taxon>
        <taxon>Asterales</taxon>
        <taxon>Asteraceae</taxon>
        <taxon>Cichorioideae</taxon>
        <taxon>Cichorieae</taxon>
        <taxon>Lactucinae</taxon>
        <taxon>Lactuca</taxon>
    </lineage>
</organism>
<proteinExistence type="predicted"/>
<evidence type="ECO:0000313" key="2">
    <source>
        <dbReference type="EMBL" id="KAJ0222299.1"/>
    </source>
</evidence>
<evidence type="ECO:0000313" key="3">
    <source>
        <dbReference type="Proteomes" id="UP000235145"/>
    </source>
</evidence>
<accession>A0A9R1WEH9</accession>
<reference evidence="2 3" key="1">
    <citation type="journal article" date="2017" name="Nat. Commun.">
        <title>Genome assembly with in vitro proximity ligation data and whole-genome triplication in lettuce.</title>
        <authorList>
            <person name="Reyes-Chin-Wo S."/>
            <person name="Wang Z."/>
            <person name="Yang X."/>
            <person name="Kozik A."/>
            <person name="Arikit S."/>
            <person name="Song C."/>
            <person name="Xia L."/>
            <person name="Froenicke L."/>
            <person name="Lavelle D.O."/>
            <person name="Truco M.J."/>
            <person name="Xia R."/>
            <person name="Zhu S."/>
            <person name="Xu C."/>
            <person name="Xu H."/>
            <person name="Xu X."/>
            <person name="Cox K."/>
            <person name="Korf I."/>
            <person name="Meyers B.C."/>
            <person name="Michelmore R.W."/>
        </authorList>
    </citation>
    <scope>NUCLEOTIDE SEQUENCE [LARGE SCALE GENOMIC DNA]</scope>
    <source>
        <strain evidence="3">cv. Salinas</strain>
        <tissue evidence="2">Seedlings</tissue>
    </source>
</reference>
<dbReference type="Proteomes" id="UP000235145">
    <property type="component" value="Unassembled WGS sequence"/>
</dbReference>
<protein>
    <recommendedName>
        <fullName evidence="4">FLZ-type domain-containing protein</fullName>
    </recommendedName>
</protein>
<evidence type="ECO:0000256" key="1">
    <source>
        <dbReference type="SAM" id="MobiDB-lite"/>
    </source>
</evidence>
<feature type="region of interest" description="Disordered" evidence="1">
    <location>
        <begin position="91"/>
        <end position="117"/>
    </location>
</feature>
<name>A0A9R1WEH9_LACSA</name>
<sequence length="184" mass="20476">MADFCNFGPKMLPLPPSMNISHDDSFDLTIVHETLINDYNALDHEPPIVKETPIKSSYPATLESVSESTIIQSKFPTRSFFSPCSTPASECMNTTTTPKKQKIPQNNSPLDSSVNSHFHKRRKSSAFASVKMDHFDSPDPKTKFLVKETMNLGDETKKDLKTSCSLCKNPLGLAENDYFVQGPS</sequence>
<gene>
    <name evidence="2" type="ORF">LSAT_V11C200051200</name>
</gene>
<comment type="caution">
    <text evidence="2">The sequence shown here is derived from an EMBL/GenBank/DDBJ whole genome shotgun (WGS) entry which is preliminary data.</text>
</comment>